<dbReference type="Gene3D" id="3.20.20.140">
    <property type="entry name" value="Metal-dependent hydrolases"/>
    <property type="match status" value="1"/>
</dbReference>
<dbReference type="GO" id="GO:0005829">
    <property type="term" value="C:cytosol"/>
    <property type="evidence" value="ECO:0007669"/>
    <property type="project" value="TreeGrafter"/>
</dbReference>
<dbReference type="SUPFAM" id="SSF51556">
    <property type="entry name" value="Metallo-dependent hydrolases"/>
    <property type="match status" value="1"/>
</dbReference>
<evidence type="ECO:0000256" key="1">
    <source>
        <dbReference type="ARBA" id="ARBA00001947"/>
    </source>
</evidence>
<keyword evidence="3" id="KW-0378">Hydrolase</keyword>
<dbReference type="EMBL" id="NAJP01000033">
    <property type="protein sequence ID" value="TKA40339.1"/>
    <property type="molecule type" value="Genomic_DNA"/>
</dbReference>
<comment type="cofactor">
    <cofactor evidence="1">
        <name>Zn(2+)</name>
        <dbReference type="ChEBI" id="CHEBI:29105"/>
    </cofactor>
</comment>
<accession>A0A4V5N7N2</accession>
<evidence type="ECO:0000313" key="5">
    <source>
        <dbReference type="EMBL" id="TKA40339.1"/>
    </source>
</evidence>
<protein>
    <recommendedName>
        <fullName evidence="4">Adenosine deaminase domain-containing protein</fullName>
    </recommendedName>
</protein>
<proteinExistence type="predicted"/>
<sequence length="175" mass="20211">MADVENALPIASRRELRLSLNQTSDLLIEKIPKVELHVHIEGTLTPELKWKFAQRNGMPLKHPRTGTVFTSLAELQDSHDTMKASNGDRMDNAEETMSFFEAYYGGFEVLKTKRDYFDLAMHYFERAAKMKVRYCEVFFDPQGHTRTGVTWEIMMGGFREAQEKAEKELKVSISK</sequence>
<dbReference type="GO" id="GO:0000034">
    <property type="term" value="F:adenine deaminase activity"/>
    <property type="evidence" value="ECO:0007669"/>
    <property type="project" value="TreeGrafter"/>
</dbReference>
<feature type="domain" description="Adenosine deaminase" evidence="4">
    <location>
        <begin position="32"/>
        <end position="171"/>
    </location>
</feature>
<dbReference type="Pfam" id="PF00962">
    <property type="entry name" value="A_deaminase"/>
    <property type="match status" value="1"/>
</dbReference>
<dbReference type="InterPro" id="IPR006330">
    <property type="entry name" value="Ado/ade_deaminase"/>
</dbReference>
<evidence type="ECO:0000259" key="4">
    <source>
        <dbReference type="Pfam" id="PF00962"/>
    </source>
</evidence>
<dbReference type="InterPro" id="IPR001365">
    <property type="entry name" value="A_deaminase_dom"/>
</dbReference>
<dbReference type="PANTHER" id="PTHR43114">
    <property type="entry name" value="ADENINE DEAMINASE"/>
    <property type="match status" value="1"/>
</dbReference>
<keyword evidence="2" id="KW-0479">Metal-binding</keyword>
<dbReference type="InterPro" id="IPR032466">
    <property type="entry name" value="Metal_Hydrolase"/>
</dbReference>
<evidence type="ECO:0000256" key="3">
    <source>
        <dbReference type="ARBA" id="ARBA00022801"/>
    </source>
</evidence>
<dbReference type="AlphaFoldDB" id="A0A4V5N7N2"/>
<dbReference type="GO" id="GO:0046872">
    <property type="term" value="F:metal ion binding"/>
    <property type="evidence" value="ECO:0007669"/>
    <property type="project" value="UniProtKB-KW"/>
</dbReference>
<evidence type="ECO:0000313" key="6">
    <source>
        <dbReference type="Proteomes" id="UP000310066"/>
    </source>
</evidence>
<evidence type="ECO:0000256" key="2">
    <source>
        <dbReference type="ARBA" id="ARBA00022723"/>
    </source>
</evidence>
<dbReference type="STRING" id="329885.A0A4V5N7N2"/>
<comment type="caution">
    <text evidence="5">The sequence shown here is derived from an EMBL/GenBank/DDBJ whole genome shotgun (WGS) entry which is preliminary data.</text>
</comment>
<dbReference type="GO" id="GO:0006146">
    <property type="term" value="P:adenine catabolic process"/>
    <property type="evidence" value="ECO:0007669"/>
    <property type="project" value="TreeGrafter"/>
</dbReference>
<dbReference type="PANTHER" id="PTHR43114:SF7">
    <property type="entry name" value="ADENOSINE DEAMINASE DOMAIN-CONTAINING PROTEIN"/>
    <property type="match status" value="1"/>
</dbReference>
<reference evidence="5 6" key="1">
    <citation type="submission" date="2017-03" db="EMBL/GenBank/DDBJ databases">
        <title>Genomes of endolithic fungi from Antarctica.</title>
        <authorList>
            <person name="Coleine C."/>
            <person name="Masonjones S."/>
            <person name="Stajich J.E."/>
        </authorList>
    </citation>
    <scope>NUCLEOTIDE SEQUENCE [LARGE SCALE GENOMIC DNA]</scope>
    <source>
        <strain evidence="5 6">CCFEE 5311</strain>
    </source>
</reference>
<gene>
    <name evidence="5" type="ORF">B0A54_09288</name>
</gene>
<organism evidence="5 6">
    <name type="scientific">Friedmanniomyces endolithicus</name>
    <dbReference type="NCBI Taxonomy" id="329885"/>
    <lineage>
        <taxon>Eukaryota</taxon>
        <taxon>Fungi</taxon>
        <taxon>Dikarya</taxon>
        <taxon>Ascomycota</taxon>
        <taxon>Pezizomycotina</taxon>
        <taxon>Dothideomycetes</taxon>
        <taxon>Dothideomycetidae</taxon>
        <taxon>Mycosphaerellales</taxon>
        <taxon>Teratosphaeriaceae</taxon>
        <taxon>Friedmanniomyces</taxon>
    </lineage>
</organism>
<dbReference type="GO" id="GO:0043103">
    <property type="term" value="P:hypoxanthine salvage"/>
    <property type="evidence" value="ECO:0007669"/>
    <property type="project" value="TreeGrafter"/>
</dbReference>
<name>A0A4V5N7N2_9PEZI</name>
<dbReference type="OrthoDB" id="272271at2759"/>
<dbReference type="Proteomes" id="UP000310066">
    <property type="component" value="Unassembled WGS sequence"/>
</dbReference>